<sequence length="69" mass="8189">MVTNFKARLVEIPKALKEKESKDLIDLGKFTLNKRYKVYTVYAEKLFTDFLVADDTGVFYWINMSVFRE</sequence>
<name>X1DHJ4_9ZZZZ</name>
<organism evidence="1">
    <name type="scientific">marine sediment metagenome</name>
    <dbReference type="NCBI Taxonomy" id="412755"/>
    <lineage>
        <taxon>unclassified sequences</taxon>
        <taxon>metagenomes</taxon>
        <taxon>ecological metagenomes</taxon>
    </lineage>
</organism>
<dbReference type="AlphaFoldDB" id="X1DHJ4"/>
<proteinExistence type="predicted"/>
<gene>
    <name evidence="1" type="ORF">S01H4_42217</name>
</gene>
<protein>
    <submittedName>
        <fullName evidence="1">Uncharacterized protein</fullName>
    </submittedName>
</protein>
<evidence type="ECO:0000313" key="1">
    <source>
        <dbReference type="EMBL" id="GAH04464.1"/>
    </source>
</evidence>
<reference evidence="1" key="1">
    <citation type="journal article" date="2014" name="Front. Microbiol.">
        <title>High frequency of phylogenetically diverse reductive dehalogenase-homologous genes in deep subseafloor sedimentary metagenomes.</title>
        <authorList>
            <person name="Kawai M."/>
            <person name="Futagami T."/>
            <person name="Toyoda A."/>
            <person name="Takaki Y."/>
            <person name="Nishi S."/>
            <person name="Hori S."/>
            <person name="Arai W."/>
            <person name="Tsubouchi T."/>
            <person name="Morono Y."/>
            <person name="Uchiyama I."/>
            <person name="Ito T."/>
            <person name="Fujiyama A."/>
            <person name="Inagaki F."/>
            <person name="Takami H."/>
        </authorList>
    </citation>
    <scope>NUCLEOTIDE SEQUENCE</scope>
    <source>
        <strain evidence="1">Expedition CK06-06</strain>
    </source>
</reference>
<comment type="caution">
    <text evidence="1">The sequence shown here is derived from an EMBL/GenBank/DDBJ whole genome shotgun (WGS) entry which is preliminary data.</text>
</comment>
<accession>X1DHJ4</accession>
<dbReference type="EMBL" id="BART01023165">
    <property type="protein sequence ID" value="GAH04464.1"/>
    <property type="molecule type" value="Genomic_DNA"/>
</dbReference>